<evidence type="ECO:0000256" key="1">
    <source>
        <dbReference type="SAM" id="Phobius"/>
    </source>
</evidence>
<organism evidence="2">
    <name type="scientific">Corticoviridae sp</name>
    <dbReference type="NCBI Taxonomy" id="2832474"/>
    <lineage>
        <taxon>Viruses</taxon>
        <taxon>Varidnaviria</taxon>
        <taxon>Abadenavirae</taxon>
        <taxon>Produgelaviricota</taxon>
        <taxon>Belvinaviricetes</taxon>
        <taxon>Vinavirales</taxon>
        <taxon>Corticoviridae</taxon>
    </lineage>
</organism>
<evidence type="ECO:0000313" key="2">
    <source>
        <dbReference type="EMBL" id="DAD55514.1"/>
    </source>
</evidence>
<accession>A0A8D9UHD4</accession>
<name>A0A8D9UHD4_9VIRU</name>
<dbReference type="EMBL" id="BK032494">
    <property type="protein sequence ID" value="DAD55514.1"/>
    <property type="molecule type" value="Genomic_DNA"/>
</dbReference>
<keyword evidence="1" id="KW-1133">Transmembrane helix</keyword>
<proteinExistence type="predicted"/>
<sequence>MRDWCGRLFRFRYRYGNRTHAAAQMLVAIIVAGECLGGAVRAKHEGMPVFVFFDFRVGVTADIAGCMPDDFFFHFRPFGRTPVSVRPMVRPRAL</sequence>
<keyword evidence="1" id="KW-0472">Membrane</keyword>
<reference evidence="2" key="1">
    <citation type="journal article" date="2021" name="Proc. Natl. Acad. Sci. U.S.A.">
        <title>A Catalog of Tens of Thousands of Viruses from Human Metagenomes Reveals Hidden Associations with Chronic Diseases.</title>
        <authorList>
            <person name="Tisza M.J."/>
            <person name="Buck C.B."/>
        </authorList>
    </citation>
    <scope>NUCLEOTIDE SEQUENCE</scope>
    <source>
        <strain evidence="2">Ct6nR3</strain>
    </source>
</reference>
<protein>
    <submittedName>
        <fullName evidence="2">Uncharacterized protein</fullName>
    </submittedName>
</protein>
<keyword evidence="1" id="KW-0812">Transmembrane</keyword>
<feature type="transmembrane region" description="Helical" evidence="1">
    <location>
        <begin position="21"/>
        <end position="40"/>
    </location>
</feature>